<keyword evidence="2" id="KW-0274">FAD</keyword>
<dbReference type="STRING" id="905079.L1J6G4"/>
<dbReference type="SUPFAM" id="SSF51905">
    <property type="entry name" value="FAD/NAD(P)-binding domain"/>
    <property type="match status" value="1"/>
</dbReference>
<dbReference type="Gene3D" id="3.50.50.60">
    <property type="entry name" value="FAD/NAD(P)-binding domain"/>
    <property type="match status" value="1"/>
</dbReference>
<evidence type="ECO:0000256" key="1">
    <source>
        <dbReference type="ARBA" id="ARBA00022630"/>
    </source>
</evidence>
<dbReference type="OrthoDB" id="66881at2759"/>
<reference evidence="9" key="2">
    <citation type="submission" date="2012-11" db="EMBL/GenBank/DDBJ databases">
        <authorList>
            <person name="Kuo A."/>
            <person name="Curtis B.A."/>
            <person name="Tanifuji G."/>
            <person name="Burki F."/>
            <person name="Gruber A."/>
            <person name="Irimia M."/>
            <person name="Maruyama S."/>
            <person name="Arias M.C."/>
            <person name="Ball S.G."/>
            <person name="Gile G.H."/>
            <person name="Hirakawa Y."/>
            <person name="Hopkins J.F."/>
            <person name="Rensing S.A."/>
            <person name="Schmutz J."/>
            <person name="Symeonidi A."/>
            <person name="Elias M."/>
            <person name="Eveleigh R.J."/>
            <person name="Herman E.K."/>
            <person name="Klute M.J."/>
            <person name="Nakayama T."/>
            <person name="Obornik M."/>
            <person name="Reyes-Prieto A."/>
            <person name="Armbrust E.V."/>
            <person name="Aves S.J."/>
            <person name="Beiko R.G."/>
            <person name="Coutinho P."/>
            <person name="Dacks J.B."/>
            <person name="Durnford D.G."/>
            <person name="Fast N.M."/>
            <person name="Green B.R."/>
            <person name="Grisdale C."/>
            <person name="Hempe F."/>
            <person name="Henrissat B."/>
            <person name="Hoppner M.P."/>
            <person name="Ishida K.-I."/>
            <person name="Kim E."/>
            <person name="Koreny L."/>
            <person name="Kroth P.G."/>
            <person name="Liu Y."/>
            <person name="Malik S.-B."/>
            <person name="Maier U.G."/>
            <person name="McRose D."/>
            <person name="Mock T."/>
            <person name="Neilson J.A."/>
            <person name="Onodera N.T."/>
            <person name="Poole A.M."/>
            <person name="Pritham E.J."/>
            <person name="Richards T.A."/>
            <person name="Rocap G."/>
            <person name="Roy S.W."/>
            <person name="Sarai C."/>
            <person name="Schaack S."/>
            <person name="Shirato S."/>
            <person name="Slamovits C.H."/>
            <person name="Spencer D.F."/>
            <person name="Suzuki S."/>
            <person name="Worden A.Z."/>
            <person name="Zauner S."/>
            <person name="Barry K."/>
            <person name="Bell C."/>
            <person name="Bharti A.K."/>
            <person name="Crow J.A."/>
            <person name="Grimwood J."/>
            <person name="Kramer R."/>
            <person name="Lindquist E."/>
            <person name="Lucas S."/>
            <person name="Salamov A."/>
            <person name="McFadden G.I."/>
            <person name="Lane C.E."/>
            <person name="Keeling P.J."/>
            <person name="Gray M.W."/>
            <person name="Grigoriev I.V."/>
            <person name="Archibald J.M."/>
        </authorList>
    </citation>
    <scope>NUCLEOTIDE SEQUENCE</scope>
    <source>
        <strain evidence="9">CCMP2712</strain>
    </source>
</reference>
<keyword evidence="6" id="KW-0732">Signal</keyword>
<evidence type="ECO:0000313" key="9">
    <source>
        <dbReference type="Proteomes" id="UP000011087"/>
    </source>
</evidence>
<reference evidence="7 9" key="1">
    <citation type="journal article" date="2012" name="Nature">
        <title>Algal genomes reveal evolutionary mosaicism and the fate of nucleomorphs.</title>
        <authorList>
            <consortium name="DOE Joint Genome Institute"/>
            <person name="Curtis B.A."/>
            <person name="Tanifuji G."/>
            <person name="Burki F."/>
            <person name="Gruber A."/>
            <person name="Irimia M."/>
            <person name="Maruyama S."/>
            <person name="Arias M.C."/>
            <person name="Ball S.G."/>
            <person name="Gile G.H."/>
            <person name="Hirakawa Y."/>
            <person name="Hopkins J.F."/>
            <person name="Kuo A."/>
            <person name="Rensing S.A."/>
            <person name="Schmutz J."/>
            <person name="Symeonidi A."/>
            <person name="Elias M."/>
            <person name="Eveleigh R.J."/>
            <person name="Herman E.K."/>
            <person name="Klute M.J."/>
            <person name="Nakayama T."/>
            <person name="Obornik M."/>
            <person name="Reyes-Prieto A."/>
            <person name="Armbrust E.V."/>
            <person name="Aves S.J."/>
            <person name="Beiko R.G."/>
            <person name="Coutinho P."/>
            <person name="Dacks J.B."/>
            <person name="Durnford D.G."/>
            <person name="Fast N.M."/>
            <person name="Green B.R."/>
            <person name="Grisdale C.J."/>
            <person name="Hempel F."/>
            <person name="Henrissat B."/>
            <person name="Hoppner M.P."/>
            <person name="Ishida K."/>
            <person name="Kim E."/>
            <person name="Koreny L."/>
            <person name="Kroth P.G."/>
            <person name="Liu Y."/>
            <person name="Malik S.B."/>
            <person name="Maier U.G."/>
            <person name="McRose D."/>
            <person name="Mock T."/>
            <person name="Neilson J.A."/>
            <person name="Onodera N.T."/>
            <person name="Poole A.M."/>
            <person name="Pritham E.J."/>
            <person name="Richards T.A."/>
            <person name="Rocap G."/>
            <person name="Roy S.W."/>
            <person name="Sarai C."/>
            <person name="Schaack S."/>
            <person name="Shirato S."/>
            <person name="Slamovits C.H."/>
            <person name="Spencer D.F."/>
            <person name="Suzuki S."/>
            <person name="Worden A.Z."/>
            <person name="Zauner S."/>
            <person name="Barry K."/>
            <person name="Bell C."/>
            <person name="Bharti A.K."/>
            <person name="Crow J.A."/>
            <person name="Grimwood J."/>
            <person name="Kramer R."/>
            <person name="Lindquist E."/>
            <person name="Lucas S."/>
            <person name="Salamov A."/>
            <person name="McFadden G.I."/>
            <person name="Lane C.E."/>
            <person name="Keeling P.J."/>
            <person name="Gray M.W."/>
            <person name="Grigoriev I.V."/>
            <person name="Archibald J.M."/>
        </authorList>
    </citation>
    <scope>NUCLEOTIDE SEQUENCE</scope>
    <source>
        <strain evidence="7 9">CCMP2712</strain>
    </source>
</reference>
<dbReference type="KEGG" id="gtt:GUITHDRAFT_163647"/>
<feature type="chain" id="PRO_5008770963" description="Flavin-containing monooxygenase" evidence="6">
    <location>
        <begin position="25"/>
        <end position="1181"/>
    </location>
</feature>
<keyword evidence="1" id="KW-0285">Flavoprotein</keyword>
<dbReference type="PaxDb" id="55529-EKX44111"/>
<dbReference type="Pfam" id="PF00743">
    <property type="entry name" value="FMO-like"/>
    <property type="match status" value="1"/>
</dbReference>
<gene>
    <name evidence="7" type="ORF">GUITHDRAFT_163647</name>
</gene>
<name>L1J6G4_GUITC</name>
<dbReference type="AlphaFoldDB" id="L1J6G4"/>
<feature type="transmembrane region" description="Helical" evidence="5">
    <location>
        <begin position="384"/>
        <end position="404"/>
    </location>
</feature>
<dbReference type="EnsemblProtists" id="EKX44111">
    <property type="protein sequence ID" value="EKX44111"/>
    <property type="gene ID" value="GUITHDRAFT_163647"/>
</dbReference>
<dbReference type="GO" id="GO:0050660">
    <property type="term" value="F:flavin adenine dinucleotide binding"/>
    <property type="evidence" value="ECO:0007669"/>
    <property type="project" value="InterPro"/>
</dbReference>
<protein>
    <recommendedName>
        <fullName evidence="10">Flavin-containing monooxygenase</fullName>
    </recommendedName>
</protein>
<evidence type="ECO:0008006" key="10">
    <source>
        <dbReference type="Google" id="ProtNLM"/>
    </source>
</evidence>
<evidence type="ECO:0000313" key="7">
    <source>
        <dbReference type="EMBL" id="EKX44111.1"/>
    </source>
</evidence>
<feature type="transmembrane region" description="Helical" evidence="5">
    <location>
        <begin position="416"/>
        <end position="438"/>
    </location>
</feature>
<dbReference type="InterPro" id="IPR036188">
    <property type="entry name" value="FAD/NAD-bd_sf"/>
</dbReference>
<dbReference type="PROSITE" id="PS51257">
    <property type="entry name" value="PROKAR_LIPOPROTEIN"/>
    <property type="match status" value="1"/>
</dbReference>
<dbReference type="RefSeq" id="XP_005831091.1">
    <property type="nucleotide sequence ID" value="XM_005831034.1"/>
</dbReference>
<evidence type="ECO:0000256" key="3">
    <source>
        <dbReference type="ARBA" id="ARBA00023002"/>
    </source>
</evidence>
<dbReference type="OMA" id="LQHANVF"/>
<keyword evidence="5" id="KW-0812">Transmembrane</keyword>
<sequence>MSRGALLFIAVLLSLLCACLPADARRSEVQVEESLAMQRIDALEAKVDALNENFKHLASVIASVDHGRHDLPHLEQLNHDNSQHRAARAGQKNTFTWILFAHEVWIFMQHANVLLNPYLQRLDRKYGIALLRKRFYWVIAGVLSAYWAREVLSMMLCYSYVSDATKTMIMMSCIYHIAKVIKSFDSDEFNDTLQRLGIMSLLIDQWHLDSLVVIHSLDVDALITLKRVLLQIVLDMISKDKELLSFAVFIAAVWFVHALACQSVEMVTLEILMTKQNEIVTKMICVDGADVPVVVTKKSTATLFVETFKAVIYGQTHDDKFAPKWKNEDDCESKLGMFDSMREFSSNCMSVPINDSIIFAVFALGSMISLSALFASFFSSLSTFNLFCALALSSALVVSAYESMQRLGLSFLPPQALVQGWLVPASGAISGDVVFLAHPTTLSSAFALFVYSIIWMLLSPRVCLPYLYMDDFSFSGCRNSVWLSRLFGWQFISFPRRAHDNICEILREADRLGYKVLGLGALNKAEFVNKSGEELVREVNPKTTKALNQVVHGNTLTAAVVVENVIELFRQSEQSCEMRREVFLTGPTSKDSMSLATLHLPQGSIRYARSLQDGVFCRVWVVGKYDLGVREHIPRDGIAVVFSVPCPLTGNVLSVESAMNSRYIRERKDVTVIDGGLLRMQPERCSKRSFSILLPEHEVYACHAAAMVHANMGWDEHEVGEVDLSKLPVVLHAAKAMGFEIPRHDHSLYLNKLRPSLSGGACAADHSGDASRTVHVGCIIVGAGASGLAAAACLVKRGVEDILIFEQKDKIEGHWNSQYDELNITSRRQHCQLPHYNISNLLPRDLSARDFIHYLHCYSARFSLNISLRTRVVSARRVPQSCRWLVEVEVLSEGGTGQAKGGQNEPEQAQEPRSERKVFIAEHLIIASGLHAVPCFPPNTKELVAGFEGEVHHSSSVKSMQSLAGKHVLIVGMGNSAADIAMSLLPRARSVSLSVRSVPPIVRREWGPLAVEWVSRLCLQHLPPALADAVVDLFIVVNFGRAWWTPFFPVGARKWRPFGARRVPIIDKWAGRQGGGLVDSIKKGALRVHGPLMQARGRHVLVSTRACESSETELVPCDVIVFSTGFQDNLGDWLLIDPHGARQQQTLHKIGFEHGRALLPLKEISEQAKRIARLIASARAQ</sequence>
<dbReference type="InterPro" id="IPR050982">
    <property type="entry name" value="Auxin_biosynth/cation_transpt"/>
</dbReference>
<feature type="signal peptide" evidence="6">
    <location>
        <begin position="1"/>
        <end position="24"/>
    </location>
</feature>
<evidence type="ECO:0000256" key="4">
    <source>
        <dbReference type="SAM" id="Coils"/>
    </source>
</evidence>
<evidence type="ECO:0000256" key="6">
    <source>
        <dbReference type="SAM" id="SignalP"/>
    </source>
</evidence>
<dbReference type="HOGENOM" id="CLU_273055_0_0_1"/>
<dbReference type="Proteomes" id="UP000011087">
    <property type="component" value="Unassembled WGS sequence"/>
</dbReference>
<organism evidence="7">
    <name type="scientific">Guillardia theta (strain CCMP2712)</name>
    <name type="common">Cryptophyte</name>
    <dbReference type="NCBI Taxonomy" id="905079"/>
    <lineage>
        <taxon>Eukaryota</taxon>
        <taxon>Cryptophyceae</taxon>
        <taxon>Pyrenomonadales</taxon>
        <taxon>Geminigeraceae</taxon>
        <taxon>Guillardia</taxon>
    </lineage>
</organism>
<evidence type="ECO:0000256" key="5">
    <source>
        <dbReference type="SAM" id="Phobius"/>
    </source>
</evidence>
<keyword evidence="9" id="KW-1185">Reference proteome</keyword>
<feature type="transmembrane region" description="Helical" evidence="5">
    <location>
        <begin position="444"/>
        <end position="468"/>
    </location>
</feature>
<keyword evidence="5" id="KW-0472">Membrane</keyword>
<dbReference type="eggNOG" id="KOG1399">
    <property type="taxonomic scope" value="Eukaryota"/>
</dbReference>
<feature type="coiled-coil region" evidence="4">
    <location>
        <begin position="33"/>
        <end position="60"/>
    </location>
</feature>
<evidence type="ECO:0000313" key="8">
    <source>
        <dbReference type="EnsemblProtists" id="EKX44111"/>
    </source>
</evidence>
<dbReference type="EMBL" id="JH993006">
    <property type="protein sequence ID" value="EKX44111.1"/>
    <property type="molecule type" value="Genomic_DNA"/>
</dbReference>
<dbReference type="GeneID" id="17300885"/>
<feature type="transmembrane region" description="Helical" evidence="5">
    <location>
        <begin position="357"/>
        <end position="378"/>
    </location>
</feature>
<dbReference type="GO" id="GO:0050661">
    <property type="term" value="F:NADP binding"/>
    <property type="evidence" value="ECO:0007669"/>
    <property type="project" value="InterPro"/>
</dbReference>
<reference evidence="8" key="3">
    <citation type="submission" date="2016-03" db="UniProtKB">
        <authorList>
            <consortium name="EnsemblProtists"/>
        </authorList>
    </citation>
    <scope>IDENTIFICATION</scope>
</reference>
<dbReference type="InterPro" id="IPR020946">
    <property type="entry name" value="Flavin_mOase-like"/>
</dbReference>
<keyword evidence="4" id="KW-0175">Coiled coil</keyword>
<dbReference type="PANTHER" id="PTHR43539">
    <property type="entry name" value="FLAVIN-BINDING MONOOXYGENASE-LIKE PROTEIN (AFU_ORTHOLOGUE AFUA_4G09220)"/>
    <property type="match status" value="1"/>
</dbReference>
<proteinExistence type="predicted"/>
<dbReference type="PANTHER" id="PTHR43539:SF78">
    <property type="entry name" value="FLAVIN-CONTAINING MONOOXYGENASE"/>
    <property type="match status" value="1"/>
</dbReference>
<keyword evidence="3" id="KW-0560">Oxidoreductase</keyword>
<keyword evidence="5" id="KW-1133">Transmembrane helix</keyword>
<accession>L1J6G4</accession>
<dbReference type="GO" id="GO:0004499">
    <property type="term" value="F:N,N-dimethylaniline monooxygenase activity"/>
    <property type="evidence" value="ECO:0007669"/>
    <property type="project" value="InterPro"/>
</dbReference>
<evidence type="ECO:0000256" key="2">
    <source>
        <dbReference type="ARBA" id="ARBA00022827"/>
    </source>
</evidence>